<name>A0A8C0H600_CHEAB</name>
<sequence length="99" mass="11764">MGKTMRDHLLDTLKNLQEAEMKEFKSKLTDIKLETGYNHIPRCHLEKAEPVELTKLLISHYRVHYAVQVTTMVLEAINQRDLAERLRRATMAEEHWEYN</sequence>
<dbReference type="PROSITE" id="PS50824">
    <property type="entry name" value="DAPIN"/>
    <property type="match status" value="1"/>
</dbReference>
<dbReference type="SMART" id="SM01289">
    <property type="entry name" value="PYRIN"/>
    <property type="match status" value="1"/>
</dbReference>
<evidence type="ECO:0000313" key="2">
    <source>
        <dbReference type="Ensembl" id="ENSCABP00000018839.1"/>
    </source>
</evidence>
<dbReference type="InterPro" id="IPR011029">
    <property type="entry name" value="DEATH-like_dom_sf"/>
</dbReference>
<dbReference type="Gene3D" id="1.10.533.10">
    <property type="entry name" value="Death Domain, Fas"/>
    <property type="match status" value="1"/>
</dbReference>
<dbReference type="AlphaFoldDB" id="A0A8C0H600"/>
<dbReference type="InterPro" id="IPR004020">
    <property type="entry name" value="DAPIN"/>
</dbReference>
<accession>A0A8C0H600</accession>
<feature type="domain" description="Pyrin" evidence="1">
    <location>
        <begin position="1"/>
        <end position="92"/>
    </location>
</feature>
<dbReference type="Pfam" id="PF02758">
    <property type="entry name" value="PYRIN"/>
    <property type="match status" value="1"/>
</dbReference>
<reference evidence="2" key="1">
    <citation type="submission" date="2025-08" db="UniProtKB">
        <authorList>
            <consortium name="Ensembl"/>
        </authorList>
    </citation>
    <scope>IDENTIFICATION</scope>
</reference>
<dbReference type="GeneTree" id="ENSGT01030000235085"/>
<dbReference type="SUPFAM" id="SSF47986">
    <property type="entry name" value="DEATH domain"/>
    <property type="match status" value="1"/>
</dbReference>
<organism evidence="2 3">
    <name type="scientific">Chelonoidis abingdonii</name>
    <name type="common">Abingdon island giant tortoise</name>
    <name type="synonym">Testudo abingdonii</name>
    <dbReference type="NCBI Taxonomy" id="106734"/>
    <lineage>
        <taxon>Eukaryota</taxon>
        <taxon>Metazoa</taxon>
        <taxon>Chordata</taxon>
        <taxon>Craniata</taxon>
        <taxon>Vertebrata</taxon>
        <taxon>Euteleostomi</taxon>
        <taxon>Archelosauria</taxon>
        <taxon>Testudinata</taxon>
        <taxon>Testudines</taxon>
        <taxon>Cryptodira</taxon>
        <taxon>Durocryptodira</taxon>
        <taxon>Testudinoidea</taxon>
        <taxon>Testudinidae</taxon>
        <taxon>Chelonoidis</taxon>
    </lineage>
</organism>
<evidence type="ECO:0000259" key="1">
    <source>
        <dbReference type="PROSITE" id="PS50824"/>
    </source>
</evidence>
<dbReference type="Proteomes" id="UP000694404">
    <property type="component" value="Unplaced"/>
</dbReference>
<reference evidence="2" key="2">
    <citation type="submission" date="2025-09" db="UniProtKB">
        <authorList>
            <consortium name="Ensembl"/>
        </authorList>
    </citation>
    <scope>IDENTIFICATION</scope>
</reference>
<dbReference type="CDD" id="cd08321">
    <property type="entry name" value="Pyrin_ASC-like"/>
    <property type="match status" value="1"/>
</dbReference>
<evidence type="ECO:0000313" key="3">
    <source>
        <dbReference type="Proteomes" id="UP000694404"/>
    </source>
</evidence>
<keyword evidence="3" id="KW-1185">Reference proteome</keyword>
<proteinExistence type="predicted"/>
<dbReference type="Ensembl" id="ENSCABT00000020632.1">
    <property type="protein sequence ID" value="ENSCABP00000018839.1"/>
    <property type="gene ID" value="ENSCABG00000013915.1"/>
</dbReference>
<protein>
    <recommendedName>
        <fullName evidence="1">Pyrin domain-containing protein</fullName>
    </recommendedName>
</protein>